<dbReference type="SUPFAM" id="SSF53098">
    <property type="entry name" value="Ribonuclease H-like"/>
    <property type="match status" value="1"/>
</dbReference>
<protein>
    <submittedName>
        <fullName evidence="3">Putative transposase</fullName>
    </submittedName>
</protein>
<dbReference type="AlphaFoldDB" id="A0A840RJ95"/>
<dbReference type="GO" id="GO:0003676">
    <property type="term" value="F:nucleic acid binding"/>
    <property type="evidence" value="ECO:0007669"/>
    <property type="project" value="InterPro"/>
</dbReference>
<feature type="domain" description="Integrase catalytic" evidence="2">
    <location>
        <begin position="260"/>
        <end position="456"/>
    </location>
</feature>
<name>A0A840RJ95_9NEIS</name>
<evidence type="ECO:0000256" key="1">
    <source>
        <dbReference type="SAM" id="MobiDB-lite"/>
    </source>
</evidence>
<dbReference type="GO" id="GO:0015074">
    <property type="term" value="P:DNA integration"/>
    <property type="evidence" value="ECO:0007669"/>
    <property type="project" value="InterPro"/>
</dbReference>
<reference evidence="3 4" key="1">
    <citation type="submission" date="2020-08" db="EMBL/GenBank/DDBJ databases">
        <title>Genomic Encyclopedia of Type Strains, Phase IV (KMG-IV): sequencing the most valuable type-strain genomes for metagenomic binning, comparative biology and taxonomic classification.</title>
        <authorList>
            <person name="Goeker M."/>
        </authorList>
    </citation>
    <scope>NUCLEOTIDE SEQUENCE [LARGE SCALE GENOMIC DNA]</scope>
    <source>
        <strain evidence="3 4">DSM 18233</strain>
    </source>
</reference>
<feature type="region of interest" description="Disordered" evidence="1">
    <location>
        <begin position="589"/>
        <end position="655"/>
    </location>
</feature>
<evidence type="ECO:0000313" key="4">
    <source>
        <dbReference type="Proteomes" id="UP000543030"/>
    </source>
</evidence>
<dbReference type="EMBL" id="JACHHN010000006">
    <property type="protein sequence ID" value="MBB5192293.1"/>
    <property type="molecule type" value="Genomic_DNA"/>
</dbReference>
<accession>A0A840RJ95</accession>
<dbReference type="Pfam" id="PF09299">
    <property type="entry name" value="Mu-transpos_C"/>
    <property type="match status" value="1"/>
</dbReference>
<sequence>MQRFSFKRGLVFIEGQQRWEMHRRRVTGMIQLLSDSGEVLNLSVKEILRRWHSQTWLIDEASLGELGNAIYIATPRDLSTFPEQHQQIAKRRLYYLTAIDAERTPYNQNIWAEKIKAAAKEAGDSRPPCASTVSSWWRRYRSTKSILKLIPHNSASSAHFEKPAYRVFEEVIAAIYLTDQKLPKIAVAEAMYRQINALNNGLPDHERLKKPGRSTIYRWLEALQQDLIDTAREGAEAARMKYRAALGSVQVSGILERIEIDHSPLDINACDDANKLPLGRPWLSLAIDRLSRMILGFYLSFNAPSSHGVLQCLRRAILPKDELLARFPDIKNTWPACGIPSLIAIDNGTDLHSKALEMACLEMGIQILFCGSRTPQHKGAVERFFRTMNMGLIHRLPGTVFSNPDQRGDYPSEKNAALDLNTLVHLITKWIVDVYNVTPHRGLNGRSPLDVWTECANRQVIELPVHPQQLEVIAGIPASRTLFHYGIELEGLHYNSELLQIIRRRAGKNCKVNLKYYEDDVSHIHVFDPDTNEYLKVAAKQAEYAKGLTRDLHRMVREHVRKTHGDSSLAPHLLQARHEIEELVRGALKSKKTGTRKSGASTVQHDSEAVWRNEDPLAKARNPIRNVKEQPPGDLPSGLDDTLPDFGPSPTNGED</sequence>
<comment type="caution">
    <text evidence="3">The sequence shown here is derived from an EMBL/GenBank/DDBJ whole genome shotgun (WGS) entry which is preliminary data.</text>
</comment>
<keyword evidence="4" id="KW-1185">Reference proteome</keyword>
<evidence type="ECO:0000259" key="2">
    <source>
        <dbReference type="PROSITE" id="PS50994"/>
    </source>
</evidence>
<dbReference type="Proteomes" id="UP000543030">
    <property type="component" value="Unassembled WGS sequence"/>
</dbReference>
<dbReference type="RefSeq" id="WP_184101968.1">
    <property type="nucleotide sequence ID" value="NZ_JACHHN010000006.1"/>
</dbReference>
<dbReference type="InterPro" id="IPR001584">
    <property type="entry name" value="Integrase_cat-core"/>
</dbReference>
<gene>
    <name evidence="3" type="ORF">HNQ50_003034</name>
</gene>
<organism evidence="3 4">
    <name type="scientific">Silvimonas terrae</name>
    <dbReference type="NCBI Taxonomy" id="300266"/>
    <lineage>
        <taxon>Bacteria</taxon>
        <taxon>Pseudomonadati</taxon>
        <taxon>Pseudomonadota</taxon>
        <taxon>Betaproteobacteria</taxon>
        <taxon>Neisseriales</taxon>
        <taxon>Chitinibacteraceae</taxon>
        <taxon>Silvimonas</taxon>
    </lineage>
</organism>
<evidence type="ECO:0000313" key="3">
    <source>
        <dbReference type="EMBL" id="MBB5192293.1"/>
    </source>
</evidence>
<feature type="compositionally biased region" description="Basic and acidic residues" evidence="1">
    <location>
        <begin position="605"/>
        <end position="618"/>
    </location>
</feature>
<dbReference type="InterPro" id="IPR015378">
    <property type="entry name" value="Transposase-like_Mu_C"/>
</dbReference>
<dbReference type="InterPro" id="IPR012337">
    <property type="entry name" value="RNaseH-like_sf"/>
</dbReference>
<dbReference type="PROSITE" id="PS50994">
    <property type="entry name" value="INTEGRASE"/>
    <property type="match status" value="1"/>
</dbReference>
<dbReference type="Gene3D" id="3.30.420.10">
    <property type="entry name" value="Ribonuclease H-like superfamily/Ribonuclease H"/>
    <property type="match status" value="1"/>
</dbReference>
<proteinExistence type="predicted"/>
<dbReference type="InterPro" id="IPR036397">
    <property type="entry name" value="RNaseH_sf"/>
</dbReference>